<dbReference type="AlphaFoldDB" id="T0J3E8"/>
<dbReference type="Pfam" id="PF00563">
    <property type="entry name" value="EAL"/>
    <property type="match status" value="1"/>
</dbReference>
<evidence type="ECO:0000259" key="2">
    <source>
        <dbReference type="PROSITE" id="PS50883"/>
    </source>
</evidence>
<dbReference type="InterPro" id="IPR035919">
    <property type="entry name" value="EAL_sf"/>
</dbReference>
<feature type="domain" description="PAS" evidence="1">
    <location>
        <begin position="148"/>
        <end position="193"/>
    </location>
</feature>
<dbReference type="InterPro" id="IPR035965">
    <property type="entry name" value="PAS-like_dom_sf"/>
</dbReference>
<dbReference type="EMBL" id="ATHL01000036">
    <property type="protein sequence ID" value="EQB18645.1"/>
    <property type="molecule type" value="Genomic_DNA"/>
</dbReference>
<evidence type="ECO:0008006" key="6">
    <source>
        <dbReference type="Google" id="ProtNLM"/>
    </source>
</evidence>
<dbReference type="SMART" id="SM00052">
    <property type="entry name" value="EAL"/>
    <property type="match status" value="1"/>
</dbReference>
<dbReference type="PATRIC" id="fig|1096930.3.peg.817"/>
<accession>T0J3E8</accession>
<reference evidence="4 5" key="1">
    <citation type="journal article" date="2013" name="Genome Announc.">
        <title>Genome Sequence of Novosphingobium lindaniclasticum LE124T, Isolated from a Hexachlorocyclohexane Dumpsite.</title>
        <authorList>
            <person name="Saxena A."/>
            <person name="Nayyar N."/>
            <person name="Sangwan N."/>
            <person name="Kumari R."/>
            <person name="Khurana J.P."/>
            <person name="Lal R."/>
        </authorList>
    </citation>
    <scope>NUCLEOTIDE SEQUENCE [LARGE SCALE GENOMIC DNA]</scope>
    <source>
        <strain evidence="4 5">LE124</strain>
    </source>
</reference>
<protein>
    <recommendedName>
        <fullName evidence="6">Diguanylate cyclase</fullName>
    </recommendedName>
</protein>
<dbReference type="NCBIfam" id="TIGR00229">
    <property type="entry name" value="sensory_box"/>
    <property type="match status" value="1"/>
</dbReference>
<dbReference type="SUPFAM" id="SSF55785">
    <property type="entry name" value="PYP-like sensor domain (PAS domain)"/>
    <property type="match status" value="2"/>
</dbReference>
<keyword evidence="5" id="KW-1185">Reference proteome</keyword>
<dbReference type="RefSeq" id="WP_021232793.1">
    <property type="nucleotide sequence ID" value="NZ_ATHL01000036.1"/>
</dbReference>
<dbReference type="PANTHER" id="PTHR44757">
    <property type="entry name" value="DIGUANYLATE CYCLASE DGCP"/>
    <property type="match status" value="1"/>
</dbReference>
<name>T0J3E8_9SPHN</name>
<dbReference type="InterPro" id="IPR029787">
    <property type="entry name" value="Nucleotide_cyclase"/>
</dbReference>
<dbReference type="Gene3D" id="3.30.70.270">
    <property type="match status" value="1"/>
</dbReference>
<dbReference type="NCBIfam" id="TIGR00254">
    <property type="entry name" value="GGDEF"/>
    <property type="match status" value="1"/>
</dbReference>
<dbReference type="InterPro" id="IPR001633">
    <property type="entry name" value="EAL_dom"/>
</dbReference>
<dbReference type="SUPFAM" id="SSF141868">
    <property type="entry name" value="EAL domain-like"/>
    <property type="match status" value="1"/>
</dbReference>
<dbReference type="InterPro" id="IPR000014">
    <property type="entry name" value="PAS"/>
</dbReference>
<dbReference type="Gene3D" id="3.30.450.20">
    <property type="entry name" value="PAS domain"/>
    <property type="match status" value="2"/>
</dbReference>
<dbReference type="CDD" id="cd00130">
    <property type="entry name" value="PAS"/>
    <property type="match status" value="2"/>
</dbReference>
<feature type="domain" description="EAL" evidence="2">
    <location>
        <begin position="441"/>
        <end position="691"/>
    </location>
</feature>
<proteinExistence type="predicted"/>
<dbReference type="InterPro" id="IPR052155">
    <property type="entry name" value="Biofilm_reg_signaling"/>
</dbReference>
<dbReference type="Pfam" id="PF13426">
    <property type="entry name" value="PAS_9"/>
    <property type="match status" value="1"/>
</dbReference>
<dbReference type="SUPFAM" id="SSF55073">
    <property type="entry name" value="Nucleotide cyclase"/>
    <property type="match status" value="1"/>
</dbReference>
<organism evidence="4 5">
    <name type="scientific">Novosphingobium lindaniclasticum LE124</name>
    <dbReference type="NCBI Taxonomy" id="1096930"/>
    <lineage>
        <taxon>Bacteria</taxon>
        <taxon>Pseudomonadati</taxon>
        <taxon>Pseudomonadota</taxon>
        <taxon>Alphaproteobacteria</taxon>
        <taxon>Sphingomonadales</taxon>
        <taxon>Sphingomonadaceae</taxon>
        <taxon>Novosphingobium</taxon>
    </lineage>
</organism>
<dbReference type="InterPro" id="IPR000160">
    <property type="entry name" value="GGDEF_dom"/>
</dbReference>
<dbReference type="Pfam" id="PF00990">
    <property type="entry name" value="GGDEF"/>
    <property type="match status" value="1"/>
</dbReference>
<dbReference type="eggNOG" id="COG5001">
    <property type="taxonomic scope" value="Bacteria"/>
</dbReference>
<evidence type="ECO:0000313" key="4">
    <source>
        <dbReference type="EMBL" id="EQB18645.1"/>
    </source>
</evidence>
<dbReference type="PANTHER" id="PTHR44757:SF2">
    <property type="entry name" value="BIOFILM ARCHITECTURE MAINTENANCE PROTEIN MBAA"/>
    <property type="match status" value="1"/>
</dbReference>
<dbReference type="InterPro" id="IPR043128">
    <property type="entry name" value="Rev_trsase/Diguanyl_cyclase"/>
</dbReference>
<evidence type="ECO:0000259" key="1">
    <source>
        <dbReference type="PROSITE" id="PS50112"/>
    </source>
</evidence>
<evidence type="ECO:0000313" key="5">
    <source>
        <dbReference type="Proteomes" id="UP000015527"/>
    </source>
</evidence>
<gene>
    <name evidence="4" type="ORF">L284_04150</name>
</gene>
<evidence type="ECO:0000259" key="3">
    <source>
        <dbReference type="PROSITE" id="PS50887"/>
    </source>
</evidence>
<dbReference type="PROSITE" id="PS50112">
    <property type="entry name" value="PAS"/>
    <property type="match status" value="2"/>
</dbReference>
<dbReference type="Pfam" id="PF12860">
    <property type="entry name" value="PAS_7"/>
    <property type="match status" value="1"/>
</dbReference>
<dbReference type="CDD" id="cd01948">
    <property type="entry name" value="EAL"/>
    <property type="match status" value="1"/>
</dbReference>
<dbReference type="CDD" id="cd01949">
    <property type="entry name" value="GGDEF"/>
    <property type="match status" value="1"/>
</dbReference>
<feature type="domain" description="PAS" evidence="1">
    <location>
        <begin position="27"/>
        <end position="62"/>
    </location>
</feature>
<dbReference type="PROSITE" id="PS50883">
    <property type="entry name" value="EAL"/>
    <property type="match status" value="1"/>
</dbReference>
<dbReference type="Proteomes" id="UP000015527">
    <property type="component" value="Unassembled WGS sequence"/>
</dbReference>
<comment type="caution">
    <text evidence="4">The sequence shown here is derived from an EMBL/GenBank/DDBJ whole genome shotgun (WGS) entry which is preliminary data.</text>
</comment>
<dbReference type="Gene3D" id="3.20.20.450">
    <property type="entry name" value="EAL domain"/>
    <property type="match status" value="1"/>
</dbReference>
<feature type="domain" description="GGDEF" evidence="3">
    <location>
        <begin position="300"/>
        <end position="432"/>
    </location>
</feature>
<sequence>MQKENEPLEGEAQPETLDAALAAMSRAERRLREAIEVLPQGVVFLDEDGRYLLWNRKYEEIYCRSADLLEPGARLADTLRVGIERGDYPEAIGREEEWLRQRLRLIDEPAARHEQRLADGRCILIDERKTEDGGSIGLRVDITELKRQEESFRRLFDRNPLAMLVHDPETGKILKANASACRLFGFTPPEMDGLDTRRVFSGEEWPAAARMLEGDTPAGDACWQMVKRGGEAVEANVSTHVSVLDERQVTIASIFDVTERRRIERRMEHMARHDELTGLANRSHCRERLRDRVGSASPAETVTLSLIDLDNFKTVNDTYGHHFGDALLTDAARRMRELVPPGALLCRIGGDEFAVIFSGSSRTHAELVSKAIVARLCEPFHIHGNTLHIGATVGIAAAPFDSSDPETLMRYADLALYAAKAERRGSCRSFEVAMDEAAQAKSRLETDLRKAVQEGELEVYYQPLLNLETGAVECCEALLRWNHAERGQVSPEVFVPLAEELGLIDKLGRFVLQTACREATRWPEQIRVSVNVSPVQFRNGNLLSTVINALANSGLDAGRLELEITEAVLMEQGPRPAAIIRNLRAFGIGISLDDFGTGYSSLSYLLNYPFTKIKIDKSFILNLHEEASSRAVIRAVIGLGRSLGLAVAAEGIESDVEREYLRSEGCTQGQGFLFGRPQPGSMLEFAGMSSRKT</sequence>
<dbReference type="SMART" id="SM00091">
    <property type="entry name" value="PAS"/>
    <property type="match status" value="2"/>
</dbReference>
<dbReference type="SMART" id="SM00267">
    <property type="entry name" value="GGDEF"/>
    <property type="match status" value="1"/>
</dbReference>
<dbReference type="PROSITE" id="PS50887">
    <property type="entry name" value="GGDEF"/>
    <property type="match status" value="1"/>
</dbReference>